<name>A0A497YMM4_9BACL</name>
<comment type="caution">
    <text evidence="2">The sequence shown here is derived from an EMBL/GenBank/DDBJ whole genome shotgun (WGS) entry which is preliminary data.</text>
</comment>
<dbReference type="Proteomes" id="UP000280791">
    <property type="component" value="Unassembled WGS sequence"/>
</dbReference>
<sequence length="51" mass="6062">MNKQKKKNTNKSDFFDVILFWIPELLFLPFRILFMAVRGIVRLIGGFFNVV</sequence>
<keyword evidence="1" id="KW-1133">Transmembrane helix</keyword>
<dbReference type="AlphaFoldDB" id="A0A497YMM4"/>
<evidence type="ECO:0000313" key="3">
    <source>
        <dbReference type="Proteomes" id="UP000280791"/>
    </source>
</evidence>
<dbReference type="EMBL" id="RCCP01000002">
    <property type="protein sequence ID" value="RLJ87020.1"/>
    <property type="molecule type" value="Genomic_DNA"/>
</dbReference>
<organism evidence="2 3">
    <name type="scientific">Planococcus citreus</name>
    <dbReference type="NCBI Taxonomy" id="1373"/>
    <lineage>
        <taxon>Bacteria</taxon>
        <taxon>Bacillati</taxon>
        <taxon>Bacillota</taxon>
        <taxon>Bacilli</taxon>
        <taxon>Bacillales</taxon>
        <taxon>Caryophanaceae</taxon>
        <taxon>Planococcus</taxon>
    </lineage>
</organism>
<proteinExistence type="predicted"/>
<evidence type="ECO:0000313" key="2">
    <source>
        <dbReference type="EMBL" id="RLJ87020.1"/>
    </source>
</evidence>
<protein>
    <submittedName>
        <fullName evidence="2">Uncharacterized protein</fullName>
    </submittedName>
</protein>
<gene>
    <name evidence="2" type="ORF">DFR62_1818</name>
</gene>
<keyword evidence="1" id="KW-0812">Transmembrane</keyword>
<keyword evidence="1" id="KW-0472">Membrane</keyword>
<keyword evidence="3" id="KW-1185">Reference proteome</keyword>
<feature type="transmembrane region" description="Helical" evidence="1">
    <location>
        <begin position="14"/>
        <end position="34"/>
    </location>
</feature>
<evidence type="ECO:0000256" key="1">
    <source>
        <dbReference type="SAM" id="Phobius"/>
    </source>
</evidence>
<accession>A0A497YMM4</accession>
<reference evidence="2 3" key="1">
    <citation type="submission" date="2018-10" db="EMBL/GenBank/DDBJ databases">
        <title>Genomic Encyclopedia of Type Strains, Phase IV (KMG-IV): sequencing the most valuable type-strain genomes for metagenomic binning, comparative biology and taxonomic classification.</title>
        <authorList>
            <person name="Goeker M."/>
        </authorList>
    </citation>
    <scope>NUCLEOTIDE SEQUENCE [LARGE SCALE GENOMIC DNA]</scope>
    <source>
        <strain evidence="2 3">DSM 20549</strain>
    </source>
</reference>